<dbReference type="EMBL" id="CAJOBB010024686">
    <property type="protein sequence ID" value="CAF4402700.1"/>
    <property type="molecule type" value="Genomic_DNA"/>
</dbReference>
<dbReference type="Proteomes" id="UP000663868">
    <property type="component" value="Unassembled WGS sequence"/>
</dbReference>
<name>A0A820PCY2_9BILA</name>
<evidence type="ECO:0000313" key="2">
    <source>
        <dbReference type="Proteomes" id="UP000663868"/>
    </source>
</evidence>
<evidence type="ECO:0000313" key="1">
    <source>
        <dbReference type="EMBL" id="CAF4402700.1"/>
    </source>
</evidence>
<sequence length="100" mass="11554">MFSLVLKSQKDCLEIVSVSNDDPLVDGFNEYYRPNELTVFEEKFEWHMDSTNKDIAYNYGNIREFTPFSVRENKQRKTITIDTGVDDGKHASCAILAYCS</sequence>
<organism evidence="1 2">
    <name type="scientific">Adineta steineri</name>
    <dbReference type="NCBI Taxonomy" id="433720"/>
    <lineage>
        <taxon>Eukaryota</taxon>
        <taxon>Metazoa</taxon>
        <taxon>Spiralia</taxon>
        <taxon>Gnathifera</taxon>
        <taxon>Rotifera</taxon>
        <taxon>Eurotatoria</taxon>
        <taxon>Bdelloidea</taxon>
        <taxon>Adinetida</taxon>
        <taxon>Adinetidae</taxon>
        <taxon>Adineta</taxon>
    </lineage>
</organism>
<protein>
    <submittedName>
        <fullName evidence="1">Uncharacterized protein</fullName>
    </submittedName>
</protein>
<accession>A0A820PCY2</accession>
<dbReference type="AlphaFoldDB" id="A0A820PCY2"/>
<reference evidence="1" key="1">
    <citation type="submission" date="2021-02" db="EMBL/GenBank/DDBJ databases">
        <authorList>
            <person name="Nowell W R."/>
        </authorList>
    </citation>
    <scope>NUCLEOTIDE SEQUENCE</scope>
</reference>
<gene>
    <name evidence="1" type="ORF">KXQ929_LOCUS51115</name>
</gene>
<proteinExistence type="predicted"/>
<comment type="caution">
    <text evidence="1">The sequence shown here is derived from an EMBL/GenBank/DDBJ whole genome shotgun (WGS) entry which is preliminary data.</text>
</comment>